<name>J9VWW8_CRYN9</name>
<sequence>MPSKTRSKNAAEGISEVPSSSQPSSTTASIRILDTAIVFSYKHSEAGAEGSEFKSTEEEEEAIKSQSIWRVVEFKIYRLRRDCPPFNPSTANSQRKVYLGQCLMYSDAGYQMFRLRRALAVCGTRSARVWALSGRCGCRTFAVETSRPLNNTGPMVAADFFSQVNLDLFPHNLIIPSPSTGSFAIDHGKCGLLELTVSRVCDSILWRAYISLAVPVAPNLPGIVNVINTSIEIWNIKYVYMVSNIVGNTTLPYPPPH</sequence>
<dbReference type="VEuPathDB" id="FungiDB:CNAG_05334"/>
<evidence type="ECO:0000256" key="1">
    <source>
        <dbReference type="SAM" id="MobiDB-lite"/>
    </source>
</evidence>
<reference evidence="2 3" key="1">
    <citation type="journal article" date="2014" name="PLoS Genet.">
        <title>Analysis of the genome and transcriptome of Cryptococcus neoformans var. grubii reveals complex RNA expression and microevolution leading to virulence attenuation.</title>
        <authorList>
            <person name="Janbon G."/>
            <person name="Ormerod K.L."/>
            <person name="Paulet D."/>
            <person name="Byrnes E.J.III."/>
            <person name="Yadav V."/>
            <person name="Chatterjee G."/>
            <person name="Mullapudi N."/>
            <person name="Hon C.C."/>
            <person name="Billmyre R.B."/>
            <person name="Brunel F."/>
            <person name="Bahn Y.S."/>
            <person name="Chen W."/>
            <person name="Chen Y."/>
            <person name="Chow E.W."/>
            <person name="Coppee J.Y."/>
            <person name="Floyd-Averette A."/>
            <person name="Gaillardin C."/>
            <person name="Gerik K.J."/>
            <person name="Goldberg J."/>
            <person name="Gonzalez-Hilarion S."/>
            <person name="Gujja S."/>
            <person name="Hamlin J.L."/>
            <person name="Hsueh Y.P."/>
            <person name="Ianiri G."/>
            <person name="Jones S."/>
            <person name="Kodira C.D."/>
            <person name="Kozubowski L."/>
            <person name="Lam W."/>
            <person name="Marra M."/>
            <person name="Mesner L.D."/>
            <person name="Mieczkowski P.A."/>
            <person name="Moyrand F."/>
            <person name="Nielsen K."/>
            <person name="Proux C."/>
            <person name="Rossignol T."/>
            <person name="Schein J.E."/>
            <person name="Sun S."/>
            <person name="Wollschlaeger C."/>
            <person name="Wood I.A."/>
            <person name="Zeng Q."/>
            <person name="Neuveglise C."/>
            <person name="Newlon C.S."/>
            <person name="Perfect J.R."/>
            <person name="Lodge J.K."/>
            <person name="Idnurm A."/>
            <person name="Stajich J.E."/>
            <person name="Kronstad J.W."/>
            <person name="Sanyal K."/>
            <person name="Heitman J."/>
            <person name="Fraser J.A."/>
            <person name="Cuomo C.A."/>
            <person name="Dietrich F.S."/>
        </authorList>
    </citation>
    <scope>NUCLEOTIDE SEQUENCE [LARGE SCALE GENOMIC DNA]</scope>
    <source>
        <strain evidence="3">H99 / ATCC 208821 / CBS 10515 / FGSC 9487</strain>
    </source>
</reference>
<dbReference type="HOGENOM" id="CLU_1107074_0_0_1"/>
<proteinExistence type="predicted"/>
<organism evidence="2 3">
    <name type="scientific">Cryptococcus neoformans (strain H99 / ATCC 208821 / CBS 10515 / FGSC 9487)</name>
    <name type="common">Cryptococcus neoformans var. grubii serotype A</name>
    <dbReference type="NCBI Taxonomy" id="235443"/>
    <lineage>
        <taxon>Eukaryota</taxon>
        <taxon>Fungi</taxon>
        <taxon>Dikarya</taxon>
        <taxon>Basidiomycota</taxon>
        <taxon>Agaricomycotina</taxon>
        <taxon>Tremellomycetes</taxon>
        <taxon>Tremellales</taxon>
        <taxon>Cryptococcaceae</taxon>
        <taxon>Cryptococcus</taxon>
        <taxon>Cryptococcus neoformans species complex</taxon>
    </lineage>
</organism>
<keyword evidence="3" id="KW-1185">Reference proteome</keyword>
<dbReference type="RefSeq" id="XP_012053565.1">
    <property type="nucleotide sequence ID" value="XM_012198175.1"/>
</dbReference>
<dbReference type="KEGG" id="cng:CNAG_05334"/>
<evidence type="ECO:0000313" key="2">
    <source>
        <dbReference type="EMBL" id="AFR98758.2"/>
    </source>
</evidence>
<dbReference type="Proteomes" id="UP000010091">
    <property type="component" value="Chromosome 14"/>
</dbReference>
<dbReference type="AlphaFoldDB" id="J9VWW8"/>
<feature type="region of interest" description="Disordered" evidence="1">
    <location>
        <begin position="1"/>
        <end position="27"/>
    </location>
</feature>
<accession>J9VWW8</accession>
<gene>
    <name evidence="2" type="ORF">CNAG_05334</name>
</gene>
<dbReference type="EMBL" id="CP003833">
    <property type="protein sequence ID" value="AFR98758.2"/>
    <property type="molecule type" value="Genomic_DNA"/>
</dbReference>
<evidence type="ECO:0000313" key="3">
    <source>
        <dbReference type="Proteomes" id="UP000010091"/>
    </source>
</evidence>
<dbReference type="OrthoDB" id="10361988at2759"/>
<dbReference type="GeneID" id="23888657"/>
<feature type="compositionally biased region" description="Low complexity" evidence="1">
    <location>
        <begin position="15"/>
        <end position="27"/>
    </location>
</feature>
<protein>
    <submittedName>
        <fullName evidence="2">Uncharacterized protein</fullName>
    </submittedName>
</protein>